<organism evidence="3 4">
    <name type="scientific">Winogradskyella damuponensis</name>
    <dbReference type="NCBI Taxonomy" id="943939"/>
    <lineage>
        <taxon>Bacteria</taxon>
        <taxon>Pseudomonadati</taxon>
        <taxon>Bacteroidota</taxon>
        <taxon>Flavobacteriia</taxon>
        <taxon>Flavobacteriales</taxon>
        <taxon>Flavobacteriaceae</taxon>
        <taxon>Winogradskyella</taxon>
    </lineage>
</organism>
<evidence type="ECO:0000313" key="3">
    <source>
        <dbReference type="EMBL" id="GAA4245728.1"/>
    </source>
</evidence>
<reference evidence="4" key="1">
    <citation type="journal article" date="2019" name="Int. J. Syst. Evol. Microbiol.">
        <title>The Global Catalogue of Microorganisms (GCM) 10K type strain sequencing project: providing services to taxonomists for standard genome sequencing and annotation.</title>
        <authorList>
            <consortium name="The Broad Institute Genomics Platform"/>
            <consortium name="The Broad Institute Genome Sequencing Center for Infectious Disease"/>
            <person name="Wu L."/>
            <person name="Ma J."/>
        </authorList>
    </citation>
    <scope>NUCLEOTIDE SEQUENCE [LARGE SCALE GENOMIC DNA]</scope>
    <source>
        <strain evidence="4">JCM 17633</strain>
    </source>
</reference>
<evidence type="ECO:0000259" key="1">
    <source>
        <dbReference type="Pfam" id="PF00534"/>
    </source>
</evidence>
<evidence type="ECO:0000313" key="4">
    <source>
        <dbReference type="Proteomes" id="UP001501682"/>
    </source>
</evidence>
<comment type="caution">
    <text evidence="3">The sequence shown here is derived from an EMBL/GenBank/DDBJ whole genome shotgun (WGS) entry which is preliminary data.</text>
</comment>
<dbReference type="InterPro" id="IPR001296">
    <property type="entry name" value="Glyco_trans_1"/>
</dbReference>
<gene>
    <name evidence="3" type="ORF">GCM10022292_29210</name>
</gene>
<protein>
    <submittedName>
        <fullName evidence="3">Glycosyltransferase</fullName>
    </submittedName>
</protein>
<evidence type="ECO:0000259" key="2">
    <source>
        <dbReference type="Pfam" id="PF13439"/>
    </source>
</evidence>
<dbReference type="RefSeq" id="WP_334471438.1">
    <property type="nucleotide sequence ID" value="NZ_BAABCB010000029.1"/>
</dbReference>
<dbReference type="EMBL" id="BAABCB010000029">
    <property type="protein sequence ID" value="GAA4245728.1"/>
    <property type="molecule type" value="Genomic_DNA"/>
</dbReference>
<dbReference type="SUPFAM" id="SSF53756">
    <property type="entry name" value="UDP-Glycosyltransferase/glycogen phosphorylase"/>
    <property type="match status" value="1"/>
</dbReference>
<name>A0ABP8D124_9FLAO</name>
<dbReference type="PANTHER" id="PTHR12526:SF630">
    <property type="entry name" value="GLYCOSYLTRANSFERASE"/>
    <property type="match status" value="1"/>
</dbReference>
<accession>A0ABP8D124</accession>
<sequence length="363" mass="41379">MIKANKKKICIVASSLGKGGAEKSSALLSVMLSDLGYDVYIVTILEFVDYKYKGTLLNLGNIKLKDDTFLGRINRLRIFKKFLKTNKIDVIIDGRARTQAYREFVITKFIYKLPTVYVIHNYKTEKTFTAYKWLNKYLYKNEIMVAVSKAAEIKFRELYQLKNISTIYNGFNFSDIKTKASQDVEINLGVYIIFYGRLDDEHKNLKLLFDAYKLSELSSNGVKLLVLGSGLDEERLKSYVQSIGLLDSIIFRGFEKNPYPFVKKSLFMVLSSRYEGFPMVIPETLSLNVPVIAVDCKSGPNEVIVNKYNGLLVENHNPLALAKAMNSLINDKDLYLQCKSNAQQSVTQFSSAKIAMQWQSILK</sequence>
<dbReference type="Pfam" id="PF00534">
    <property type="entry name" value="Glycos_transf_1"/>
    <property type="match status" value="1"/>
</dbReference>
<dbReference type="Gene3D" id="3.40.50.2000">
    <property type="entry name" value="Glycogen Phosphorylase B"/>
    <property type="match status" value="2"/>
</dbReference>
<dbReference type="InterPro" id="IPR028098">
    <property type="entry name" value="Glyco_trans_4-like_N"/>
</dbReference>
<dbReference type="Pfam" id="PF13439">
    <property type="entry name" value="Glyco_transf_4"/>
    <property type="match status" value="1"/>
</dbReference>
<dbReference type="Proteomes" id="UP001501682">
    <property type="component" value="Unassembled WGS sequence"/>
</dbReference>
<proteinExistence type="predicted"/>
<dbReference type="CDD" id="cd03811">
    <property type="entry name" value="GT4_GT28_WabH-like"/>
    <property type="match status" value="1"/>
</dbReference>
<dbReference type="PANTHER" id="PTHR12526">
    <property type="entry name" value="GLYCOSYLTRANSFERASE"/>
    <property type="match status" value="1"/>
</dbReference>
<feature type="domain" description="Glycosyltransferase subfamily 4-like N-terminal" evidence="2">
    <location>
        <begin position="19"/>
        <end position="172"/>
    </location>
</feature>
<feature type="domain" description="Glycosyl transferase family 1" evidence="1">
    <location>
        <begin position="191"/>
        <end position="344"/>
    </location>
</feature>
<keyword evidence="4" id="KW-1185">Reference proteome</keyword>